<dbReference type="Proteomes" id="UP000239648">
    <property type="component" value="Unassembled WGS sequence"/>
</dbReference>
<evidence type="ECO:0000313" key="3">
    <source>
        <dbReference type="EMBL" id="PPK54515.1"/>
    </source>
</evidence>
<dbReference type="RefSeq" id="WP_146082702.1">
    <property type="nucleotide sequence ID" value="NZ_PTIT01000014.1"/>
</dbReference>
<reference evidence="3 4" key="2">
    <citation type="submission" date="2018-02" db="EMBL/GenBank/DDBJ databases">
        <title>Subsurface microbial communities from deep shales in Ohio and West Virginia, USA.</title>
        <authorList>
            <person name="Wrighton K."/>
        </authorList>
    </citation>
    <scope>NUCLEOTIDE SEQUENCE [LARGE SCALE GENOMIC DNA]</scope>
    <source>
        <strain evidence="3 4">UTICA-S1B9</strain>
    </source>
</reference>
<keyword evidence="5" id="KW-1185">Reference proteome</keyword>
<dbReference type="Gene3D" id="3.30.565.10">
    <property type="entry name" value="Histidine kinase-like ATPase, C-terminal domain"/>
    <property type="match status" value="1"/>
</dbReference>
<dbReference type="OrthoDB" id="6858273at2"/>
<evidence type="ECO:0008006" key="6">
    <source>
        <dbReference type="Google" id="ProtNLM"/>
    </source>
</evidence>
<evidence type="ECO:0000256" key="1">
    <source>
        <dbReference type="SAM" id="MobiDB-lite"/>
    </source>
</evidence>
<dbReference type="SUPFAM" id="SSF55874">
    <property type="entry name" value="ATPase domain of HSP90 chaperone/DNA topoisomerase II/histidine kinase"/>
    <property type="match status" value="1"/>
</dbReference>
<evidence type="ECO:0000313" key="4">
    <source>
        <dbReference type="Proteomes" id="UP000239446"/>
    </source>
</evidence>
<dbReference type="EMBL" id="PTIT01000014">
    <property type="protein sequence ID" value="PPK51246.1"/>
    <property type="molecule type" value="Genomic_DNA"/>
</dbReference>
<reference evidence="2 5" key="1">
    <citation type="submission" date="2018-02" db="EMBL/GenBank/DDBJ databases">
        <title>Deep subsurface shale carbon reservoir microbial communities from Ohio and West Virginia, USA.</title>
        <authorList>
            <person name="Wrighton K."/>
        </authorList>
    </citation>
    <scope>NUCLEOTIDE SEQUENCE [LARGE SCALE GENOMIC DNA]</scope>
    <source>
        <strain evidence="2 5">UTICA-S1B6</strain>
    </source>
</reference>
<accession>A0A2S6G5W2</accession>
<dbReference type="InterPro" id="IPR036890">
    <property type="entry name" value="HATPase_C_sf"/>
</dbReference>
<dbReference type="Proteomes" id="UP000239446">
    <property type="component" value="Unassembled WGS sequence"/>
</dbReference>
<organism evidence="3 4">
    <name type="scientific">Marinobacter persicus</name>
    <dbReference type="NCBI Taxonomy" id="930118"/>
    <lineage>
        <taxon>Bacteria</taxon>
        <taxon>Pseudomonadati</taxon>
        <taxon>Pseudomonadota</taxon>
        <taxon>Gammaproteobacteria</taxon>
        <taxon>Pseudomonadales</taxon>
        <taxon>Marinobacteraceae</taxon>
        <taxon>Marinobacter</taxon>
    </lineage>
</organism>
<comment type="caution">
    <text evidence="3">The sequence shown here is derived from an EMBL/GenBank/DDBJ whole genome shotgun (WGS) entry which is preliminary data.</text>
</comment>
<gene>
    <name evidence="3" type="ORF">B0H24_101342</name>
    <name evidence="2" type="ORF">BY455_11442</name>
</gene>
<name>A0A2S6G5W2_9GAMM</name>
<sequence length="346" mass="40107">MKKQGFDDRIRQQRIARDRYKRRFRKLPSSKRTGGLLPSWRIGNSEVIAAPSKLELNSEYVRSVCLDFVSKVEDSLSNNRVYIDFSRLEEISAPVIVYLYARFEGLKEKYGGDYLRLHKLPRHKSARNHLCWSGLESLLRGNELVVDFNSKDVIPVFSGFDTRHDDIVTYVNAKVYDGEMPATDQWVMGDALSEAFNNVFQHAYPNYAEDKRKWWAICNVIDNQLFLSIYDDGIGIPNSILRPNSWIRKIYSLEHLMAIKKHSRKIKLAMQSGENRRDEEKHGQGSESFRQLIKENPEGELWVLSGKGMYINFQDQGKDVEDIAEFKRPLSGTLVQWNIKVGRSHA</sequence>
<proteinExistence type="predicted"/>
<dbReference type="EMBL" id="PTIU01000013">
    <property type="protein sequence ID" value="PPK54515.1"/>
    <property type="molecule type" value="Genomic_DNA"/>
</dbReference>
<evidence type="ECO:0000313" key="5">
    <source>
        <dbReference type="Proteomes" id="UP000239648"/>
    </source>
</evidence>
<protein>
    <recommendedName>
        <fullName evidence="6">ATP-binding protein</fullName>
    </recommendedName>
</protein>
<feature type="region of interest" description="Disordered" evidence="1">
    <location>
        <begin position="270"/>
        <end position="290"/>
    </location>
</feature>
<evidence type="ECO:0000313" key="2">
    <source>
        <dbReference type="EMBL" id="PPK51246.1"/>
    </source>
</evidence>
<dbReference type="AlphaFoldDB" id="A0A2S6G5W2"/>
<feature type="compositionally biased region" description="Basic and acidic residues" evidence="1">
    <location>
        <begin position="274"/>
        <end position="284"/>
    </location>
</feature>